<protein>
    <submittedName>
        <fullName evidence="1">Uncharacterized protein</fullName>
    </submittedName>
</protein>
<accession>A0ABS3BIP9</accession>
<comment type="caution">
    <text evidence="1">The sequence shown here is derived from an EMBL/GenBank/DDBJ whole genome shotgun (WGS) entry which is preliminary data.</text>
</comment>
<name>A0ABS3BIP9_9GAMM</name>
<dbReference type="RefSeq" id="WP_206558180.1">
    <property type="nucleotide sequence ID" value="NZ_JAFKDB010000020.1"/>
</dbReference>
<sequence>MSYRLTDVTDLPRSPQALLTLVHPMSAVDIVGRILSPYTTTSASIENLDPTQRRSEVLAGNLPPRLLRALKDH</sequence>
<evidence type="ECO:0000313" key="2">
    <source>
        <dbReference type="Proteomes" id="UP000664344"/>
    </source>
</evidence>
<gene>
    <name evidence="1" type="ORF">JYP53_15705</name>
</gene>
<dbReference type="Proteomes" id="UP000664344">
    <property type="component" value="Unassembled WGS sequence"/>
</dbReference>
<keyword evidence="2" id="KW-1185">Reference proteome</keyword>
<evidence type="ECO:0000313" key="1">
    <source>
        <dbReference type="EMBL" id="MBN7771352.1"/>
    </source>
</evidence>
<proteinExistence type="predicted"/>
<dbReference type="EMBL" id="JAFKDB010000020">
    <property type="protein sequence ID" value="MBN7771352.1"/>
    <property type="molecule type" value="Genomic_DNA"/>
</dbReference>
<reference evidence="1 2" key="1">
    <citation type="submission" date="2021-02" db="EMBL/GenBank/DDBJ databases">
        <title>PHA producing bacteria isolated from coastal sediment in Guangdong, Shenzhen.</title>
        <authorList>
            <person name="Zheng W."/>
            <person name="Yu S."/>
            <person name="Huang Y."/>
        </authorList>
    </citation>
    <scope>NUCLEOTIDE SEQUENCE [LARGE SCALE GENOMIC DNA]</scope>
    <source>
        <strain evidence="1 2">TN21-5</strain>
    </source>
</reference>
<organism evidence="1 2">
    <name type="scientific">Marinobacter daepoensis</name>
    <dbReference type="NCBI Taxonomy" id="262077"/>
    <lineage>
        <taxon>Bacteria</taxon>
        <taxon>Pseudomonadati</taxon>
        <taxon>Pseudomonadota</taxon>
        <taxon>Gammaproteobacteria</taxon>
        <taxon>Pseudomonadales</taxon>
        <taxon>Marinobacteraceae</taxon>
        <taxon>Marinobacter</taxon>
    </lineage>
</organism>